<dbReference type="Pfam" id="PF01266">
    <property type="entry name" value="DAO"/>
    <property type="match status" value="1"/>
</dbReference>
<protein>
    <submittedName>
        <fullName evidence="4">FAD-binding oxidoreductase</fullName>
    </submittedName>
</protein>
<proteinExistence type="predicted"/>
<dbReference type="GO" id="GO:0005737">
    <property type="term" value="C:cytoplasm"/>
    <property type="evidence" value="ECO:0007669"/>
    <property type="project" value="TreeGrafter"/>
</dbReference>
<dbReference type="GO" id="GO:0016491">
    <property type="term" value="F:oxidoreductase activity"/>
    <property type="evidence" value="ECO:0007669"/>
    <property type="project" value="UniProtKB-KW"/>
</dbReference>
<feature type="domain" description="FAD dependent oxidoreductase" evidence="3">
    <location>
        <begin position="6"/>
        <end position="365"/>
    </location>
</feature>
<dbReference type="InterPro" id="IPR006076">
    <property type="entry name" value="FAD-dep_OxRdtase"/>
</dbReference>
<dbReference type="Gene3D" id="3.30.9.10">
    <property type="entry name" value="D-Amino Acid Oxidase, subunit A, domain 2"/>
    <property type="match status" value="1"/>
</dbReference>
<evidence type="ECO:0000259" key="3">
    <source>
        <dbReference type="Pfam" id="PF01266"/>
    </source>
</evidence>
<evidence type="ECO:0000256" key="2">
    <source>
        <dbReference type="SAM" id="Phobius"/>
    </source>
</evidence>
<dbReference type="AlphaFoldDB" id="A0A4V1E104"/>
<dbReference type="OrthoDB" id="9806452at2"/>
<keyword evidence="2" id="KW-0472">Membrane</keyword>
<reference evidence="4 5" key="1">
    <citation type="submission" date="2019-05" db="EMBL/GenBank/DDBJ databases">
        <title>Pseudorhodobacter turbinis sp. nov., isolated from the gut of the Korean turban shell.</title>
        <authorList>
            <person name="Jeong Y.-S."/>
            <person name="Kang W.-R."/>
            <person name="Bae J.-W."/>
        </authorList>
    </citation>
    <scope>NUCLEOTIDE SEQUENCE [LARGE SCALE GENOMIC DNA]</scope>
    <source>
        <strain evidence="4 5">S12M18</strain>
    </source>
</reference>
<dbReference type="EMBL" id="CP039964">
    <property type="protein sequence ID" value="QCO56444.1"/>
    <property type="molecule type" value="Genomic_DNA"/>
</dbReference>
<gene>
    <name evidence="4" type="ORF">EOK75_00010</name>
</gene>
<dbReference type="InterPro" id="IPR036188">
    <property type="entry name" value="FAD/NAD-bd_sf"/>
</dbReference>
<feature type="transmembrane region" description="Helical" evidence="2">
    <location>
        <begin position="7"/>
        <end position="24"/>
    </location>
</feature>
<accession>A0A4V1E104</accession>
<evidence type="ECO:0000256" key="1">
    <source>
        <dbReference type="ARBA" id="ARBA00023002"/>
    </source>
</evidence>
<dbReference type="PANTHER" id="PTHR13847:SF287">
    <property type="entry name" value="FAD-DEPENDENT OXIDOREDUCTASE DOMAIN-CONTAINING PROTEIN 1"/>
    <property type="match status" value="1"/>
</dbReference>
<dbReference type="RefSeq" id="WP_137194224.1">
    <property type="nucleotide sequence ID" value="NZ_CP039964.1"/>
</dbReference>
<keyword evidence="5" id="KW-1185">Reference proteome</keyword>
<keyword evidence="2" id="KW-0812">Transmembrane</keyword>
<dbReference type="KEGG" id="pseb:EOK75_00010"/>
<dbReference type="SUPFAM" id="SSF51905">
    <property type="entry name" value="FAD/NAD(P)-binding domain"/>
    <property type="match status" value="1"/>
</dbReference>
<dbReference type="Proteomes" id="UP000298631">
    <property type="component" value="Chromosome"/>
</dbReference>
<keyword evidence="1" id="KW-0560">Oxidoreductase</keyword>
<sequence>MKASYDVVIVGGAVIGSSVAYWLAENTGFDGSILVVERDSSYTFSSTALSTSAIRQQYSNPINVKISQFGVEFIEGFRERMQKFYPGEKSPDLGFKEHGYLYCYSPEGVEPAKERVELQRSLGAHTEFLAPGALKAKFPWLNVDDLGGGSWGARKEGWFDSMGMMGGFKRGARAMGVEYIDNEVQGVTITGDKVSGVKLATGGVIACGLLVNAAGPRANKIANMAGLNIPVEPRKRHSFVFSSMTPIPGRMPNVIDMNGTFVRPENQLFLTGNTPTPDGPADYDDFETKHDEFDDYIWPTLYNRIPQFDALKVQQFWTGHYAYNTLDHNAIMGFHPRVTNFMFANGFSGHGLQQSPAVGRGVSELIVSGEYQTLDLSPLSYGRVERNEPFMEDAVI</sequence>
<evidence type="ECO:0000313" key="5">
    <source>
        <dbReference type="Proteomes" id="UP000298631"/>
    </source>
</evidence>
<dbReference type="GO" id="GO:0032981">
    <property type="term" value="P:mitochondrial respiratory chain complex I assembly"/>
    <property type="evidence" value="ECO:0007669"/>
    <property type="project" value="TreeGrafter"/>
</dbReference>
<organism evidence="4 5">
    <name type="scientific">Pseudorhodobacter turbinis</name>
    <dbReference type="NCBI Taxonomy" id="2500533"/>
    <lineage>
        <taxon>Bacteria</taxon>
        <taxon>Pseudomonadati</taxon>
        <taxon>Pseudomonadota</taxon>
        <taxon>Alphaproteobacteria</taxon>
        <taxon>Rhodobacterales</taxon>
        <taxon>Paracoccaceae</taxon>
        <taxon>Pseudorhodobacter</taxon>
    </lineage>
</organism>
<name>A0A4V1E104_9RHOB</name>
<dbReference type="Gene3D" id="3.50.50.60">
    <property type="entry name" value="FAD/NAD(P)-binding domain"/>
    <property type="match status" value="1"/>
</dbReference>
<keyword evidence="2" id="KW-1133">Transmembrane helix</keyword>
<evidence type="ECO:0000313" key="4">
    <source>
        <dbReference type="EMBL" id="QCO56444.1"/>
    </source>
</evidence>
<dbReference type="PANTHER" id="PTHR13847">
    <property type="entry name" value="SARCOSINE DEHYDROGENASE-RELATED"/>
    <property type="match status" value="1"/>
</dbReference>